<sequence length="117" mass="12847">MPQFRARGFTVRCDHGRVLELSATGAKPAEIATELGVSARTVFRVLSKAGLTRHHQGLPVETTVRMGELLADGASYAEVSRTLNVAAKTVQRKYPGLGWSHAQRTEYVWAKRKLASL</sequence>
<dbReference type="Proteomes" id="UP000187001">
    <property type="component" value="Unassembled WGS sequence"/>
</dbReference>
<dbReference type="AlphaFoldDB" id="A0ABD6QUE1"/>
<gene>
    <name evidence="1" type="ORF">A5742_16395</name>
</gene>
<dbReference type="InterPro" id="IPR036388">
    <property type="entry name" value="WH-like_DNA-bd_sf"/>
</dbReference>
<dbReference type="EMBL" id="MBER01000004">
    <property type="protein sequence ID" value="OMC52543.1"/>
    <property type="molecule type" value="Genomic_DNA"/>
</dbReference>
<evidence type="ECO:0000313" key="1">
    <source>
        <dbReference type="EMBL" id="OMC52543.1"/>
    </source>
</evidence>
<evidence type="ECO:0000313" key="2">
    <source>
        <dbReference type="Proteomes" id="UP000187001"/>
    </source>
</evidence>
<protein>
    <submittedName>
        <fullName evidence="1">Uncharacterized protein</fullName>
    </submittedName>
</protein>
<accession>A0ABD6QUE1</accession>
<reference evidence="1 2" key="1">
    <citation type="submission" date="2016-07" db="EMBL/GenBank/DDBJ databases">
        <authorList>
            <person name="Sutton G."/>
            <person name="Brinkac L."/>
            <person name="Sanka R."/>
            <person name="Adams M."/>
            <person name="Lau E."/>
            <person name="Kumar A."/>
            <person name="Macaden R."/>
        </authorList>
    </citation>
    <scope>NUCLEOTIDE SEQUENCE [LARGE SCALE GENOMIC DNA]</scope>
    <source>
        <strain evidence="1 2">GA-0871</strain>
    </source>
</reference>
<name>A0ABD6QUE1_MYCFO</name>
<dbReference type="Pfam" id="PF13384">
    <property type="entry name" value="HTH_23"/>
    <property type="match status" value="1"/>
</dbReference>
<comment type="caution">
    <text evidence="1">The sequence shown here is derived from an EMBL/GenBank/DDBJ whole genome shotgun (WGS) entry which is preliminary data.</text>
</comment>
<organism evidence="1 2">
    <name type="scientific">Mycolicibacterium fortuitum</name>
    <name type="common">Mycobacterium fortuitum</name>
    <dbReference type="NCBI Taxonomy" id="1766"/>
    <lineage>
        <taxon>Bacteria</taxon>
        <taxon>Bacillati</taxon>
        <taxon>Actinomycetota</taxon>
        <taxon>Actinomycetes</taxon>
        <taxon>Mycobacteriales</taxon>
        <taxon>Mycobacteriaceae</taxon>
        <taxon>Mycolicibacterium</taxon>
    </lineage>
</organism>
<proteinExistence type="predicted"/>
<dbReference type="Gene3D" id="1.10.10.10">
    <property type="entry name" value="Winged helix-like DNA-binding domain superfamily/Winged helix DNA-binding domain"/>
    <property type="match status" value="1"/>
</dbReference>